<accession>A0A8C6B580</accession>
<feature type="domain" description="BMERB" evidence="2">
    <location>
        <begin position="3"/>
        <end position="150"/>
    </location>
</feature>
<sequence>MELNQSLSIHLEAEKPLRRYGAVEETAWKAEGLGRNQLDIISMAETTMRPEEIELEMVKIQRLREVLVRRESELRFMMDDIQLCNDIMDLKQELQNLVAIPEKEKTKLQNQREDELIQKIHRLVQKRDFLVDDAEVERLREQEEDKEMADFLRIKLKPLDKVTKSPANKQPQLFHWVTVPKVLKAAKKTEACGQQGHLLDGSVSKAGKDHPNRGDDKGRTSTEQRKPHSDTGPPTRRLLRALLKLNEVSGLEDDGIRSQLRGRQARRDRRAQEVHRGVAGQAEELLLHRTGPWGRRQAGLRSGLRGLCLKPAFSLRSGSTQGLKKKPLTERSGSLSVGEMPQPGSPDLCS</sequence>
<dbReference type="Proteomes" id="UP000694561">
    <property type="component" value="Unplaced"/>
</dbReference>
<dbReference type="SMART" id="SM01203">
    <property type="entry name" value="DUF3585"/>
    <property type="match status" value="1"/>
</dbReference>
<feature type="region of interest" description="Disordered" evidence="1">
    <location>
        <begin position="194"/>
        <end position="236"/>
    </location>
</feature>
<dbReference type="PROSITE" id="PS51848">
    <property type="entry name" value="BMERB"/>
    <property type="match status" value="1"/>
</dbReference>
<dbReference type="GO" id="GO:0007026">
    <property type="term" value="P:negative regulation of microtubule depolymerization"/>
    <property type="evidence" value="ECO:0007669"/>
    <property type="project" value="TreeGrafter"/>
</dbReference>
<dbReference type="Pfam" id="PF12130">
    <property type="entry name" value="bMERB_dom"/>
    <property type="match status" value="1"/>
</dbReference>
<dbReference type="GeneTree" id="ENSGT00440000038745"/>
<proteinExistence type="predicted"/>
<evidence type="ECO:0000313" key="4">
    <source>
        <dbReference type="Proteomes" id="UP000694561"/>
    </source>
</evidence>
<dbReference type="InterPro" id="IPR022735">
    <property type="entry name" value="bMERB_dom"/>
</dbReference>
<feature type="compositionally biased region" description="Basic and acidic residues" evidence="1">
    <location>
        <begin position="206"/>
        <end position="229"/>
    </location>
</feature>
<keyword evidence="4" id="KW-1185">Reference proteome</keyword>
<protein>
    <recommendedName>
        <fullName evidence="2">BMERB domain-containing protein</fullName>
    </recommendedName>
</protein>
<organism evidence="3 4">
    <name type="scientific">Monodon monoceros</name>
    <name type="common">Narwhal</name>
    <name type="synonym">Ceratodon monodon</name>
    <dbReference type="NCBI Taxonomy" id="40151"/>
    <lineage>
        <taxon>Eukaryota</taxon>
        <taxon>Metazoa</taxon>
        <taxon>Chordata</taxon>
        <taxon>Craniata</taxon>
        <taxon>Vertebrata</taxon>
        <taxon>Euteleostomi</taxon>
        <taxon>Mammalia</taxon>
        <taxon>Eutheria</taxon>
        <taxon>Laurasiatheria</taxon>
        <taxon>Artiodactyla</taxon>
        <taxon>Whippomorpha</taxon>
        <taxon>Cetacea</taxon>
        <taxon>Odontoceti</taxon>
        <taxon>Monodontidae</taxon>
        <taxon>Monodon</taxon>
    </lineage>
</organism>
<reference evidence="3" key="2">
    <citation type="submission" date="2025-09" db="UniProtKB">
        <authorList>
            <consortium name="Ensembl"/>
        </authorList>
    </citation>
    <scope>IDENTIFICATION</scope>
</reference>
<dbReference type="PANTHER" id="PTHR22704:SF1">
    <property type="entry name" value="BMERB DOMAIN-CONTAINING PROTEIN 1"/>
    <property type="match status" value="1"/>
</dbReference>
<dbReference type="GO" id="GO:0015630">
    <property type="term" value="C:microtubule cytoskeleton"/>
    <property type="evidence" value="ECO:0007669"/>
    <property type="project" value="TreeGrafter"/>
</dbReference>
<feature type="region of interest" description="Disordered" evidence="1">
    <location>
        <begin position="315"/>
        <end position="350"/>
    </location>
</feature>
<dbReference type="Ensembl" id="ENSMMNT00015010518.1">
    <property type="protein sequence ID" value="ENSMMNP00015009622.1"/>
    <property type="gene ID" value="ENSMMNG00015007129.1"/>
</dbReference>
<dbReference type="InterPro" id="IPR040127">
    <property type="entry name" value="BMERB"/>
</dbReference>
<name>A0A8C6B580_MONMO</name>
<evidence type="ECO:0000256" key="1">
    <source>
        <dbReference type="SAM" id="MobiDB-lite"/>
    </source>
</evidence>
<dbReference type="PANTHER" id="PTHR22704">
    <property type="entry name" value="BMERB DOMAIN-CONTAINING PROTEIN 1-RELATED"/>
    <property type="match status" value="1"/>
</dbReference>
<evidence type="ECO:0000259" key="2">
    <source>
        <dbReference type="PROSITE" id="PS51848"/>
    </source>
</evidence>
<evidence type="ECO:0000313" key="3">
    <source>
        <dbReference type="Ensembl" id="ENSMMNP00015009622.1"/>
    </source>
</evidence>
<reference evidence="3" key="1">
    <citation type="submission" date="2025-08" db="UniProtKB">
        <authorList>
            <consortium name="Ensembl"/>
        </authorList>
    </citation>
    <scope>IDENTIFICATION</scope>
</reference>
<dbReference type="AlphaFoldDB" id="A0A8C6B580"/>